<dbReference type="Pfam" id="PF03466">
    <property type="entry name" value="LysR_substrate"/>
    <property type="match status" value="1"/>
</dbReference>
<feature type="domain" description="LysR substrate-binding" evidence="6">
    <location>
        <begin position="155"/>
        <end position="342"/>
    </location>
</feature>
<evidence type="ECO:0000259" key="6">
    <source>
        <dbReference type="Pfam" id="PF03466"/>
    </source>
</evidence>
<accession>A0A6C2YUP8</accession>
<dbReference type="InterPro" id="IPR005119">
    <property type="entry name" value="LysR_subst-bd"/>
</dbReference>
<keyword evidence="4" id="KW-0804">Transcription</keyword>
<keyword evidence="2" id="KW-0805">Transcription regulation</keyword>
<dbReference type="GO" id="GO:0000976">
    <property type="term" value="F:transcription cis-regulatory region binding"/>
    <property type="evidence" value="ECO:0007669"/>
    <property type="project" value="TreeGrafter"/>
</dbReference>
<proteinExistence type="inferred from homology"/>
<gene>
    <name evidence="7" type="ORF">GMBLW1_38530</name>
</gene>
<dbReference type="EMBL" id="LR593887">
    <property type="protein sequence ID" value="VTS08036.1"/>
    <property type="molecule type" value="Genomic_DNA"/>
</dbReference>
<organism evidence="7">
    <name type="scientific">Tuwongella immobilis</name>
    <dbReference type="NCBI Taxonomy" id="692036"/>
    <lineage>
        <taxon>Bacteria</taxon>
        <taxon>Pseudomonadati</taxon>
        <taxon>Planctomycetota</taxon>
        <taxon>Planctomycetia</taxon>
        <taxon>Gemmatales</taxon>
        <taxon>Gemmataceae</taxon>
        <taxon>Tuwongella</taxon>
    </lineage>
</organism>
<feature type="region of interest" description="Disordered" evidence="5">
    <location>
        <begin position="1"/>
        <end position="28"/>
    </location>
</feature>
<evidence type="ECO:0000256" key="3">
    <source>
        <dbReference type="ARBA" id="ARBA00023125"/>
    </source>
</evidence>
<dbReference type="KEGG" id="tim:GMBLW1_38530"/>
<evidence type="ECO:0000256" key="4">
    <source>
        <dbReference type="ARBA" id="ARBA00023163"/>
    </source>
</evidence>
<dbReference type="Gene3D" id="3.40.190.10">
    <property type="entry name" value="Periplasmic binding protein-like II"/>
    <property type="match status" value="2"/>
</dbReference>
<dbReference type="Proteomes" id="UP000464378">
    <property type="component" value="Chromosome"/>
</dbReference>
<dbReference type="EMBL" id="LR586016">
    <property type="protein sequence ID" value="VIP05340.1"/>
    <property type="molecule type" value="Genomic_DNA"/>
</dbReference>
<name>A0A6C2YUP8_9BACT</name>
<comment type="similarity">
    <text evidence="1">Belongs to the LysR transcriptional regulatory family.</text>
</comment>
<evidence type="ECO:0000313" key="7">
    <source>
        <dbReference type="EMBL" id="VIP05340.1"/>
    </source>
</evidence>
<dbReference type="RefSeq" id="WP_162660425.1">
    <property type="nucleotide sequence ID" value="NZ_LR593887.1"/>
</dbReference>
<evidence type="ECO:0000256" key="2">
    <source>
        <dbReference type="ARBA" id="ARBA00023015"/>
    </source>
</evidence>
<dbReference type="PANTHER" id="PTHR30126">
    <property type="entry name" value="HTH-TYPE TRANSCRIPTIONAL REGULATOR"/>
    <property type="match status" value="1"/>
</dbReference>
<reference evidence="7" key="1">
    <citation type="submission" date="2019-04" db="EMBL/GenBank/DDBJ databases">
        <authorList>
            <consortium name="Science for Life Laboratories"/>
        </authorList>
    </citation>
    <scope>NUCLEOTIDE SEQUENCE</scope>
    <source>
        <strain evidence="7">MBLW1</strain>
    </source>
</reference>
<dbReference type="PANTHER" id="PTHR30126:SF40">
    <property type="entry name" value="HTH-TYPE TRANSCRIPTIONAL REGULATOR GLTR"/>
    <property type="match status" value="1"/>
</dbReference>
<keyword evidence="3" id="KW-0238">DNA-binding</keyword>
<evidence type="ECO:0000256" key="1">
    <source>
        <dbReference type="ARBA" id="ARBA00009437"/>
    </source>
</evidence>
<dbReference type="SUPFAM" id="SSF53850">
    <property type="entry name" value="Periplasmic binding protein-like II"/>
    <property type="match status" value="1"/>
</dbReference>
<sequence length="480" mass="53398">MSDSKPIDSSVPDPSPDTQKTGTTSEQETKRLSLNHIHTFRLVGTRIMNSREVTSIRQLAKTLRGKGHLEITASGIRDAEKCLRTHFNSETRLFSFVNKKRLVGLTDSGAQVLARCHQIHAALDGQTTNHQRTYSVVATAGSVLHDVIPDVIRNQFDHSDSFTRILFDTFVPSRIAMQLAEGRVDLGLAWHGGTSETAPSSSLKNVELLEIQPISDPVGLCVLVHSDDPLASRSGSLTLADLADKTIVYPPLAPIRQTAAEIPNSRRVRVADFPAVAKHVASGLGLGLYPNHPVHTRPIRRQHGIRIIPLDFHRKIQLCSYTRLRARIPDSVQELLDALKDVVSQSVRESRWQADRSILFDQIDWCGEWTLWEPSGNNRFRSCRAIINGDLTLTVEGTNGTAKYSGRCSANYLNFCLEEGTGYASLTFTLAIRHEDFRSAFLGTAVRFFDNLGSLVQPVVLTRNTLRASEPYWIADRLYV</sequence>
<keyword evidence="8" id="KW-1185">Reference proteome</keyword>
<protein>
    <submittedName>
        <fullName evidence="7">: LysR_substrate</fullName>
    </submittedName>
</protein>
<evidence type="ECO:0000256" key="5">
    <source>
        <dbReference type="SAM" id="MobiDB-lite"/>
    </source>
</evidence>
<evidence type="ECO:0000313" key="8">
    <source>
        <dbReference type="Proteomes" id="UP000464378"/>
    </source>
</evidence>
<dbReference type="GO" id="GO:0006355">
    <property type="term" value="P:regulation of DNA-templated transcription"/>
    <property type="evidence" value="ECO:0007669"/>
    <property type="project" value="TreeGrafter"/>
</dbReference>
<dbReference type="AlphaFoldDB" id="A0A6C2YUP8"/>
<feature type="compositionally biased region" description="Low complexity" evidence="5">
    <location>
        <begin position="1"/>
        <end position="12"/>
    </location>
</feature>
<dbReference type="InParanoid" id="A0A6C2YUP8"/>